<dbReference type="AlphaFoldDB" id="A0A9D4Q0F7"/>
<dbReference type="EMBL" id="JABSTV010001249">
    <property type="protein sequence ID" value="KAH7962106.1"/>
    <property type="molecule type" value="Genomic_DNA"/>
</dbReference>
<protein>
    <recommendedName>
        <fullName evidence="2">SAP domain-containing protein</fullName>
    </recommendedName>
</protein>
<name>A0A9D4Q0F7_RHISA</name>
<dbReference type="SMART" id="SM00513">
    <property type="entry name" value="SAP"/>
    <property type="match status" value="1"/>
</dbReference>
<dbReference type="InterPro" id="IPR036361">
    <property type="entry name" value="SAP_dom_sf"/>
</dbReference>
<dbReference type="Pfam" id="PF02037">
    <property type="entry name" value="SAP"/>
    <property type="match status" value="1"/>
</dbReference>
<reference evidence="3" key="2">
    <citation type="submission" date="2021-09" db="EMBL/GenBank/DDBJ databases">
        <authorList>
            <person name="Jia N."/>
            <person name="Wang J."/>
            <person name="Shi W."/>
            <person name="Du L."/>
            <person name="Sun Y."/>
            <person name="Zhan W."/>
            <person name="Jiang J."/>
            <person name="Wang Q."/>
            <person name="Zhang B."/>
            <person name="Ji P."/>
            <person name="Sakyi L.B."/>
            <person name="Cui X."/>
            <person name="Yuan T."/>
            <person name="Jiang B."/>
            <person name="Yang W."/>
            <person name="Lam T.T.-Y."/>
            <person name="Chang Q."/>
            <person name="Ding S."/>
            <person name="Wang X."/>
            <person name="Zhu J."/>
            <person name="Ruan X."/>
            <person name="Zhao L."/>
            <person name="Wei J."/>
            <person name="Que T."/>
            <person name="Du C."/>
            <person name="Cheng J."/>
            <person name="Dai P."/>
            <person name="Han X."/>
            <person name="Huang E."/>
            <person name="Gao Y."/>
            <person name="Liu J."/>
            <person name="Shao H."/>
            <person name="Ye R."/>
            <person name="Li L."/>
            <person name="Wei W."/>
            <person name="Wang X."/>
            <person name="Wang C."/>
            <person name="Huo Q."/>
            <person name="Li W."/>
            <person name="Guo W."/>
            <person name="Chen H."/>
            <person name="Chen S."/>
            <person name="Zhou L."/>
            <person name="Zhou L."/>
            <person name="Ni X."/>
            <person name="Tian J."/>
            <person name="Zhou Y."/>
            <person name="Sheng Y."/>
            <person name="Liu T."/>
            <person name="Pan Y."/>
            <person name="Xia L."/>
            <person name="Li J."/>
            <person name="Zhao F."/>
            <person name="Cao W."/>
        </authorList>
    </citation>
    <scope>NUCLEOTIDE SEQUENCE</scope>
    <source>
        <strain evidence="3">Rsan-2018</strain>
        <tissue evidence="3">Larvae</tissue>
    </source>
</reference>
<reference evidence="3" key="1">
    <citation type="journal article" date="2020" name="Cell">
        <title>Large-Scale Comparative Analyses of Tick Genomes Elucidate Their Genetic Diversity and Vector Capacities.</title>
        <authorList>
            <consortium name="Tick Genome and Microbiome Consortium (TIGMIC)"/>
            <person name="Jia N."/>
            <person name="Wang J."/>
            <person name="Shi W."/>
            <person name="Du L."/>
            <person name="Sun Y."/>
            <person name="Zhan W."/>
            <person name="Jiang J.F."/>
            <person name="Wang Q."/>
            <person name="Zhang B."/>
            <person name="Ji P."/>
            <person name="Bell-Sakyi L."/>
            <person name="Cui X.M."/>
            <person name="Yuan T.T."/>
            <person name="Jiang B.G."/>
            <person name="Yang W.F."/>
            <person name="Lam T.T."/>
            <person name="Chang Q.C."/>
            <person name="Ding S.J."/>
            <person name="Wang X.J."/>
            <person name="Zhu J.G."/>
            <person name="Ruan X.D."/>
            <person name="Zhao L."/>
            <person name="Wei J.T."/>
            <person name="Ye R.Z."/>
            <person name="Que T.C."/>
            <person name="Du C.H."/>
            <person name="Zhou Y.H."/>
            <person name="Cheng J.X."/>
            <person name="Dai P.F."/>
            <person name="Guo W.B."/>
            <person name="Han X.H."/>
            <person name="Huang E.J."/>
            <person name="Li L.F."/>
            <person name="Wei W."/>
            <person name="Gao Y.C."/>
            <person name="Liu J.Z."/>
            <person name="Shao H.Z."/>
            <person name="Wang X."/>
            <person name="Wang C.C."/>
            <person name="Yang T.C."/>
            <person name="Huo Q.B."/>
            <person name="Li W."/>
            <person name="Chen H.Y."/>
            <person name="Chen S.E."/>
            <person name="Zhou L.G."/>
            <person name="Ni X.B."/>
            <person name="Tian J.H."/>
            <person name="Sheng Y."/>
            <person name="Liu T."/>
            <person name="Pan Y.S."/>
            <person name="Xia L.Y."/>
            <person name="Li J."/>
            <person name="Zhao F."/>
            <person name="Cao W.C."/>
        </authorList>
    </citation>
    <scope>NUCLEOTIDE SEQUENCE</scope>
    <source>
        <strain evidence="3">Rsan-2018</strain>
    </source>
</reference>
<dbReference type="SUPFAM" id="SSF68906">
    <property type="entry name" value="SAP domain"/>
    <property type="match status" value="1"/>
</dbReference>
<gene>
    <name evidence="3" type="ORF">HPB52_014459</name>
</gene>
<accession>A0A9D4Q0F7</accession>
<comment type="caution">
    <text evidence="3">The sequence shown here is derived from an EMBL/GenBank/DDBJ whole genome shotgun (WGS) entry which is preliminary data.</text>
</comment>
<feature type="region of interest" description="Disordered" evidence="1">
    <location>
        <begin position="56"/>
        <end position="83"/>
    </location>
</feature>
<dbReference type="VEuPathDB" id="VectorBase:RSAN_051955"/>
<feature type="compositionally biased region" description="Polar residues" evidence="1">
    <location>
        <begin position="68"/>
        <end position="81"/>
    </location>
</feature>
<evidence type="ECO:0000256" key="1">
    <source>
        <dbReference type="SAM" id="MobiDB-lite"/>
    </source>
</evidence>
<keyword evidence="4" id="KW-1185">Reference proteome</keyword>
<proteinExistence type="predicted"/>
<feature type="compositionally biased region" description="Basic and acidic residues" evidence="1">
    <location>
        <begin position="56"/>
        <end position="67"/>
    </location>
</feature>
<dbReference type="InterPro" id="IPR003034">
    <property type="entry name" value="SAP_dom"/>
</dbReference>
<evidence type="ECO:0000313" key="4">
    <source>
        <dbReference type="Proteomes" id="UP000821837"/>
    </source>
</evidence>
<evidence type="ECO:0000313" key="3">
    <source>
        <dbReference type="EMBL" id="KAH7962106.1"/>
    </source>
</evidence>
<dbReference type="Proteomes" id="UP000821837">
    <property type="component" value="Chromosome 3"/>
</dbReference>
<organism evidence="3 4">
    <name type="scientific">Rhipicephalus sanguineus</name>
    <name type="common">Brown dog tick</name>
    <name type="synonym">Ixodes sanguineus</name>
    <dbReference type="NCBI Taxonomy" id="34632"/>
    <lineage>
        <taxon>Eukaryota</taxon>
        <taxon>Metazoa</taxon>
        <taxon>Ecdysozoa</taxon>
        <taxon>Arthropoda</taxon>
        <taxon>Chelicerata</taxon>
        <taxon>Arachnida</taxon>
        <taxon>Acari</taxon>
        <taxon>Parasitiformes</taxon>
        <taxon>Ixodida</taxon>
        <taxon>Ixodoidea</taxon>
        <taxon>Ixodidae</taxon>
        <taxon>Rhipicephalinae</taxon>
        <taxon>Rhipicephalus</taxon>
        <taxon>Rhipicephalus</taxon>
    </lineage>
</organism>
<feature type="domain" description="SAP" evidence="2">
    <location>
        <begin position="29"/>
        <end position="63"/>
    </location>
</feature>
<feature type="region of interest" description="Disordered" evidence="1">
    <location>
        <begin position="114"/>
        <end position="180"/>
    </location>
</feature>
<dbReference type="PROSITE" id="PS50800">
    <property type="entry name" value="SAP"/>
    <property type="match status" value="1"/>
</dbReference>
<evidence type="ECO:0000259" key="2">
    <source>
        <dbReference type="PROSITE" id="PS50800"/>
    </source>
</evidence>
<feature type="compositionally biased region" description="Basic and acidic residues" evidence="1">
    <location>
        <begin position="117"/>
        <end position="137"/>
    </location>
</feature>
<sequence>MAKATENPARAYSTTTTEDLLLSEDRRALSALKKTELADELKLRRIPHTGRKDELITRLIEDNERQRISGTQEPPTTQRATSDVELASIRSLSAANAKLHAEIEVLKSQLQLLSTPNERREQRVSQRHDNRHEDAETRGVVPVGTKGPSRRRSQAGASWQGSELRGTNWDGPRGSQKNDM</sequence>
<dbReference type="Gene3D" id="1.10.720.30">
    <property type="entry name" value="SAP domain"/>
    <property type="match status" value="1"/>
</dbReference>